<proteinExistence type="predicted"/>
<keyword evidence="2" id="KW-1185">Reference proteome</keyword>
<protein>
    <submittedName>
        <fullName evidence="1">Uncharacterized protein</fullName>
    </submittedName>
</protein>
<evidence type="ECO:0000313" key="1">
    <source>
        <dbReference type="EMBL" id="CAH6721004.1"/>
    </source>
</evidence>
<organism evidence="1 2">
    <name type="scientific">[Candida] jaroonii</name>
    <dbReference type="NCBI Taxonomy" id="467808"/>
    <lineage>
        <taxon>Eukaryota</taxon>
        <taxon>Fungi</taxon>
        <taxon>Dikarya</taxon>
        <taxon>Ascomycota</taxon>
        <taxon>Saccharomycotina</taxon>
        <taxon>Pichiomycetes</taxon>
        <taxon>Debaryomycetaceae</taxon>
        <taxon>Yamadazyma</taxon>
    </lineage>
</organism>
<reference evidence="1" key="1">
    <citation type="submission" date="2022-06" db="EMBL/GenBank/DDBJ databases">
        <authorList>
            <person name="Legras J.-L."/>
            <person name="Devillers H."/>
            <person name="Grondin C."/>
        </authorList>
    </citation>
    <scope>NUCLEOTIDE SEQUENCE</scope>
    <source>
        <strain evidence="1">CLIB 1444</strain>
    </source>
</reference>
<sequence>MASFSSTTLSRSSFSPSRNKSISSSHSNTSIKTIKQNIPTMSNDKYIKSILKNFKKLEIGLNKFNSKHDAYSTNLLRTILLPFLRIDYLRKESINTKTYKGLVNIFLSLLLKWWSSLLNYLINNNLSSIDRSVYLECISRIVARKEWFEGDDKSKESDTNDRNYDELLTLTLDYSMNKLITIKHLPLSISAFIGKIFAYSFFRIPDISHALLFLLNIKQMVFEENNKSFNHLKVSEAELQLLYKTFPSHLHYIINFKGLTNLKLKNQKSFFNCLVPPKNDVKGIKNPNGSWVTRWFNSDSDIFNSFLNHYLEISSIFLPNLSELSPSLLINLPGLNIILSHVYQIMKLSINKISANNSKIKFQFNNKGNEFTEKSNRIYYNSIFKIFRTIRDFNHFNKNRSLVDFIETMLINFGKKVSIYDFNKNSLILNVIFEFLNHFEHINWNFWLNSIYLMMENSNHIEILLKNLSFIFNTWNYLPDFYSQSFQKDIGTNFLSDSEIKDSFVNWLISPKMFMKLFLHYNSIVRNYYIRLLIWRVVGINNFESSVSIKNSLKVENHLNQCFKHLQQFCQTHSDIDFKPDNPMINKKFTIVPISKADVIFEFNDEENLTLSNPSEIKKTHPYEIFDETIYSCNNSLTEVNEDKRSNSLVSSIGKIFKLLTTDDKEEDLKPPKSSSLTSLSNLSLTSRSSSPSLLSFNSTPTSLTDLSDNSSVSLKNDEKLYTFKLSPEIIRPIYKVDLINDQEAIMEKIYLMNTRRFPSKVEYLPQRPRIPTVSIFINSDLYNKFFISTENILINDPKNEPYITDNFETLHFPNKIIDMMNLGKSIFEWNLMVEEFETFLINKIENDNTMNTLDESDYFKKLIPLLSIDNSKSLNAA</sequence>
<accession>A0ACA9Y7K6</accession>
<comment type="caution">
    <text evidence="1">The sequence shown here is derived from an EMBL/GenBank/DDBJ whole genome shotgun (WGS) entry which is preliminary data.</text>
</comment>
<name>A0ACA9Y7K6_9ASCO</name>
<dbReference type="EMBL" id="CALSDN010000005">
    <property type="protein sequence ID" value="CAH6721004.1"/>
    <property type="molecule type" value="Genomic_DNA"/>
</dbReference>
<dbReference type="Proteomes" id="UP001152531">
    <property type="component" value="Unassembled WGS sequence"/>
</dbReference>
<evidence type="ECO:0000313" key="2">
    <source>
        <dbReference type="Proteomes" id="UP001152531"/>
    </source>
</evidence>
<gene>
    <name evidence="1" type="ORF">CLIB1444_05S01464</name>
</gene>